<evidence type="ECO:0000256" key="1">
    <source>
        <dbReference type="SAM" id="MobiDB-lite"/>
    </source>
</evidence>
<feature type="domain" description="DDB1- and CUL4-associated factor 15 WD40 repeat-containing" evidence="2">
    <location>
        <begin position="37"/>
        <end position="246"/>
    </location>
</feature>
<reference evidence="3" key="3">
    <citation type="submission" date="2025-09" db="UniProtKB">
        <authorList>
            <consortium name="Ensembl"/>
        </authorList>
    </citation>
    <scope>IDENTIFICATION</scope>
</reference>
<dbReference type="GeneID" id="114667348"/>
<dbReference type="Proteomes" id="UP000694620">
    <property type="component" value="Chromosome 17"/>
</dbReference>
<feature type="compositionally biased region" description="Basic and acidic residues" evidence="1">
    <location>
        <begin position="7"/>
        <end position="21"/>
    </location>
</feature>
<accession>A0A8C4T6Q3</accession>
<dbReference type="RefSeq" id="XP_028678452.1">
    <property type="nucleotide sequence ID" value="XM_028822619.2"/>
</dbReference>
<dbReference type="Ensembl" id="ENSECRT00000027558.1">
    <property type="protein sequence ID" value="ENSECRP00000026990.1"/>
    <property type="gene ID" value="ENSECRG00000018254.1"/>
</dbReference>
<dbReference type="Pfam" id="PF14939">
    <property type="entry name" value="DCAF15_WD40"/>
    <property type="match status" value="1"/>
</dbReference>
<feature type="region of interest" description="Disordered" evidence="1">
    <location>
        <begin position="266"/>
        <end position="291"/>
    </location>
</feature>
<reference evidence="3" key="1">
    <citation type="submission" date="2021-06" db="EMBL/GenBank/DDBJ databases">
        <authorList>
            <consortium name="Wellcome Sanger Institute Data Sharing"/>
        </authorList>
    </citation>
    <scope>NUCLEOTIDE SEQUENCE [LARGE SCALE GENOMIC DNA]</scope>
</reference>
<dbReference type="GeneTree" id="ENSGT00390000011987"/>
<dbReference type="InterPro" id="IPR038914">
    <property type="entry name" value="DCAF15"/>
</dbReference>
<evidence type="ECO:0000313" key="3">
    <source>
        <dbReference type="Ensembl" id="ENSECRP00000026990.1"/>
    </source>
</evidence>
<feature type="compositionally biased region" description="Basic and acidic residues" evidence="1">
    <location>
        <begin position="353"/>
        <end position="369"/>
    </location>
</feature>
<reference evidence="3" key="2">
    <citation type="submission" date="2025-08" db="UniProtKB">
        <authorList>
            <consortium name="Ensembl"/>
        </authorList>
    </citation>
    <scope>IDENTIFICATION</scope>
</reference>
<dbReference type="CDD" id="cd20917">
    <property type="entry name" value="DCAF15-NTD"/>
    <property type="match status" value="1"/>
</dbReference>
<sequence length="606" mass="68721">MAPSSKSQREDNKQKPAKKTRDNVVKLLSRGKISGQLTHRHFRKLPPRVCVSLKAIVDEEFLRAGHIFLGFTKCGRYVLSYTSYCGEDDFSFYIYHLHWWEFNIHSKLRQVWQVRLFTGEEIYSDLFLTVCEWPSDRSKIIIFGFNTRSSSSMLMHLMMSDENNRDIYISVVAMPPFHPCADCNELAASARPGSSAQCLRHGFMLNTKYQVVYPFPTFQPAFQLKKDQVVLLNTSYSLVACAVSVHNAENDQQESDQVLYCRTEPQLGSPKTFRSPSSSPERKPAPHCEDLAKNPSSLLSCDHAMLINEVKDSASDIFRKAHEQKCITLEAKAESKRSEQRDTSPVAGPSRQMEGKRSDPGEAQDDPRCHIPQSQSSSSVTVQPEGPGTDLGYVNYTKLRYCMEPQGSAEPETEYEDDKILLPFTVTDLRGRRLHALRGESKVQGQYVTVEQLTLDFEYVINEVIRNDAAWSKQFCSFSDYDIVILEVCSEMNQVVINIGLLLLAFPTPEESQTRPNTYHTSLKVAWDLNTGAFVTVAVGDLTEVKGQTSGSVWSSYRKTCVNTVMKWLVPENSTRYINRMTNEALHKGSSLKVLPDSDRYTWIVL</sequence>
<organism evidence="3 4">
    <name type="scientific">Erpetoichthys calabaricus</name>
    <name type="common">Rope fish</name>
    <name type="synonym">Calamoichthys calabaricus</name>
    <dbReference type="NCBI Taxonomy" id="27687"/>
    <lineage>
        <taxon>Eukaryota</taxon>
        <taxon>Metazoa</taxon>
        <taxon>Chordata</taxon>
        <taxon>Craniata</taxon>
        <taxon>Vertebrata</taxon>
        <taxon>Euteleostomi</taxon>
        <taxon>Actinopterygii</taxon>
        <taxon>Polypteriformes</taxon>
        <taxon>Polypteridae</taxon>
        <taxon>Erpetoichthys</taxon>
    </lineage>
</organism>
<evidence type="ECO:0000313" key="4">
    <source>
        <dbReference type="Proteomes" id="UP000694620"/>
    </source>
</evidence>
<dbReference type="PANTHER" id="PTHR28541">
    <property type="entry name" value="DDB1- AND CUL4-ASSOCIATED FACTOR 15"/>
    <property type="match status" value="1"/>
</dbReference>
<dbReference type="PANTHER" id="PTHR28541:SF1">
    <property type="entry name" value="DDB1- AND CUL4-ASSOCIATED FACTOR 15"/>
    <property type="match status" value="1"/>
</dbReference>
<protein>
    <submittedName>
        <fullName evidence="3">DDB1 and CUL4 associated factor 15</fullName>
    </submittedName>
</protein>
<feature type="compositionally biased region" description="Basic and acidic residues" evidence="1">
    <location>
        <begin position="331"/>
        <end position="342"/>
    </location>
</feature>
<feature type="region of interest" description="Disordered" evidence="1">
    <location>
        <begin position="331"/>
        <end position="389"/>
    </location>
</feature>
<dbReference type="OrthoDB" id="6354267at2759"/>
<feature type="region of interest" description="Disordered" evidence="1">
    <location>
        <begin position="1"/>
        <end position="21"/>
    </location>
</feature>
<keyword evidence="4" id="KW-1185">Reference proteome</keyword>
<dbReference type="CDD" id="cd20913">
    <property type="entry name" value="DCAF15-CTD"/>
    <property type="match status" value="1"/>
</dbReference>
<gene>
    <name evidence="3" type="primary">DCAF15</name>
    <name evidence="3" type="synonym">dcaf15</name>
</gene>
<name>A0A8C4T6Q3_ERPCA</name>
<feature type="compositionally biased region" description="Basic and acidic residues" evidence="1">
    <location>
        <begin position="280"/>
        <end position="291"/>
    </location>
</feature>
<dbReference type="AlphaFoldDB" id="A0A8C4T6Q3"/>
<evidence type="ECO:0000259" key="2">
    <source>
        <dbReference type="Pfam" id="PF14939"/>
    </source>
</evidence>
<dbReference type="GO" id="GO:0080008">
    <property type="term" value="C:Cul4-RING E3 ubiquitin ligase complex"/>
    <property type="evidence" value="ECO:0007669"/>
    <property type="project" value="TreeGrafter"/>
</dbReference>
<dbReference type="InterPro" id="IPR047319">
    <property type="entry name" value="DCAF15_C"/>
</dbReference>
<dbReference type="InterPro" id="IPR032734">
    <property type="entry name" value="DCAF15_WD40"/>
</dbReference>
<proteinExistence type="predicted"/>
<dbReference type="GO" id="GO:0016567">
    <property type="term" value="P:protein ubiquitination"/>
    <property type="evidence" value="ECO:0007669"/>
    <property type="project" value="InterPro"/>
</dbReference>